<gene>
    <name evidence="6" type="primary">rnfG</name>
    <name evidence="8" type="ORF">GNF76_00675</name>
</gene>
<dbReference type="InterPro" id="IPR007329">
    <property type="entry name" value="FMN-bd"/>
</dbReference>
<accession>A0A6I3W7X2</accession>
<organism evidence="8 9">
    <name type="scientific">Pseudomonas spelaei</name>
    <dbReference type="NCBI Taxonomy" id="1055469"/>
    <lineage>
        <taxon>Bacteria</taxon>
        <taxon>Pseudomonadati</taxon>
        <taxon>Pseudomonadota</taxon>
        <taxon>Gammaproteobacteria</taxon>
        <taxon>Pseudomonadales</taxon>
        <taxon>Pseudomonadaceae</taxon>
        <taxon>Pseudomonas</taxon>
    </lineage>
</organism>
<comment type="caution">
    <text evidence="8">The sequence shown here is derived from an EMBL/GenBank/DDBJ whole genome shotgun (WGS) entry which is preliminary data.</text>
</comment>
<dbReference type="GO" id="GO:0010181">
    <property type="term" value="F:FMN binding"/>
    <property type="evidence" value="ECO:0007669"/>
    <property type="project" value="InterPro"/>
</dbReference>
<dbReference type="HAMAP" id="MF_00479">
    <property type="entry name" value="RsxG_RnfG"/>
    <property type="match status" value="1"/>
</dbReference>
<keyword evidence="6" id="KW-0472">Membrane</keyword>
<comment type="subcellular location">
    <subcellularLocation>
        <location evidence="6">Cell inner membrane</location>
        <topology evidence="6">Single-pass membrane protein</topology>
    </subcellularLocation>
</comment>
<evidence type="ECO:0000256" key="6">
    <source>
        <dbReference type="HAMAP-Rule" id="MF_00479"/>
    </source>
</evidence>
<keyword evidence="1 6" id="KW-0813">Transport</keyword>
<comment type="subunit">
    <text evidence="6">The complex is composed of six subunits: RnfA, RnfB, RnfC, RnfD, RnfE and RnfG.</text>
</comment>
<keyword evidence="6" id="KW-1003">Cell membrane</keyword>
<dbReference type="Pfam" id="PF04205">
    <property type="entry name" value="FMN_bind"/>
    <property type="match status" value="1"/>
</dbReference>
<feature type="modified residue" description="FMN phosphoryl threonine" evidence="6">
    <location>
        <position position="172"/>
    </location>
</feature>
<dbReference type="PANTHER" id="PTHR36118:SF1">
    <property type="entry name" value="ION-TRANSLOCATING OXIDOREDUCTASE COMPLEX SUBUNIT G"/>
    <property type="match status" value="1"/>
</dbReference>
<dbReference type="PIRSF" id="PIRSF006091">
    <property type="entry name" value="E_trnsport_RnfG"/>
    <property type="match status" value="1"/>
</dbReference>
<comment type="cofactor">
    <cofactor evidence="6">
        <name>FMN</name>
        <dbReference type="ChEBI" id="CHEBI:58210"/>
    </cofactor>
</comment>
<dbReference type="SMART" id="SM00900">
    <property type="entry name" value="FMN_bind"/>
    <property type="match status" value="1"/>
</dbReference>
<comment type="function">
    <text evidence="6">Part of a membrane-bound complex that couples electron transfer with translocation of ions across the membrane.</text>
</comment>
<keyword evidence="6" id="KW-1278">Translocase</keyword>
<dbReference type="OrthoDB" id="9784165at2"/>
<evidence type="ECO:0000313" key="9">
    <source>
        <dbReference type="Proteomes" id="UP000438196"/>
    </source>
</evidence>
<dbReference type="GO" id="GO:0022900">
    <property type="term" value="P:electron transport chain"/>
    <property type="evidence" value="ECO:0007669"/>
    <property type="project" value="UniProtKB-UniRule"/>
</dbReference>
<dbReference type="PANTHER" id="PTHR36118">
    <property type="entry name" value="ION-TRANSLOCATING OXIDOREDUCTASE COMPLEX SUBUNIT G"/>
    <property type="match status" value="1"/>
</dbReference>
<evidence type="ECO:0000313" key="8">
    <source>
        <dbReference type="EMBL" id="MUF02826.1"/>
    </source>
</evidence>
<keyword evidence="9" id="KW-1185">Reference proteome</keyword>
<dbReference type="EMBL" id="WNNK01000001">
    <property type="protein sequence ID" value="MUF02826.1"/>
    <property type="molecule type" value="Genomic_DNA"/>
</dbReference>
<reference evidence="8 9" key="1">
    <citation type="submission" date="2019-11" db="EMBL/GenBank/DDBJ databases">
        <title>Pseudomonas karstica sp. nov. and Pseudomonas spelaei sp. nov. from karst caves.</title>
        <authorList>
            <person name="Zeman M."/>
        </authorList>
    </citation>
    <scope>NUCLEOTIDE SEQUENCE [LARGE SCALE GENOMIC DNA]</scope>
    <source>
        <strain evidence="8 9">CCM 7893</strain>
    </source>
</reference>
<evidence type="ECO:0000256" key="2">
    <source>
        <dbReference type="ARBA" id="ARBA00022553"/>
    </source>
</evidence>
<keyword evidence="4 6" id="KW-0288">FMN</keyword>
<dbReference type="GO" id="GO:0009055">
    <property type="term" value="F:electron transfer activity"/>
    <property type="evidence" value="ECO:0007669"/>
    <property type="project" value="InterPro"/>
</dbReference>
<dbReference type="NCBIfam" id="TIGR01947">
    <property type="entry name" value="rnfG"/>
    <property type="match status" value="1"/>
</dbReference>
<keyword evidence="2 6" id="KW-0597">Phosphoprotein</keyword>
<name>A0A6I3W7X2_9PSED</name>
<evidence type="ECO:0000256" key="3">
    <source>
        <dbReference type="ARBA" id="ARBA00022630"/>
    </source>
</evidence>
<keyword evidence="6" id="KW-1133">Transmembrane helix</keyword>
<dbReference type="AlphaFoldDB" id="A0A6I3W7X2"/>
<protein>
    <recommendedName>
        <fullName evidence="6">Ion-translocating oxidoreductase complex subunit G</fullName>
        <ecNumber evidence="6">7.-.-.-</ecNumber>
    </recommendedName>
    <alternativeName>
        <fullName evidence="6">Rnf electron transport complex subunit G</fullName>
    </alternativeName>
</protein>
<dbReference type="InterPro" id="IPR010209">
    <property type="entry name" value="Ion_transpt_RnfG/RsxG"/>
</dbReference>
<sequence length="203" mass="21995">MKGTRSLLMVLLIAAAGIGLTIAVQQLTASRVTQERQDQQRRALLDILPGGSYDNHPLEHPLVINPQVLANSQLLGGYLATLSSQPNAVLLRSQVSGYSGPIELLIAISIHGKLLGVKTLKQSETPSLGGHIAEDNNPWLAAFKARSRNDPADSGWALKKDHGQFDQMAGATITSRAVINAVHDALRYFDEHRQSMLEQPAHD</sequence>
<dbReference type="GO" id="GO:0005886">
    <property type="term" value="C:plasma membrane"/>
    <property type="evidence" value="ECO:0007669"/>
    <property type="project" value="UniProtKB-SubCell"/>
</dbReference>
<dbReference type="RefSeq" id="WP_155581265.1">
    <property type="nucleotide sequence ID" value="NZ_JBHSTH010000004.1"/>
</dbReference>
<evidence type="ECO:0000256" key="4">
    <source>
        <dbReference type="ARBA" id="ARBA00022643"/>
    </source>
</evidence>
<dbReference type="EC" id="7.-.-.-" evidence="6"/>
<evidence type="ECO:0000259" key="7">
    <source>
        <dbReference type="SMART" id="SM00900"/>
    </source>
</evidence>
<evidence type="ECO:0000256" key="1">
    <source>
        <dbReference type="ARBA" id="ARBA00022448"/>
    </source>
</evidence>
<evidence type="ECO:0000256" key="5">
    <source>
        <dbReference type="ARBA" id="ARBA00022982"/>
    </source>
</evidence>
<keyword evidence="6" id="KW-0812">Transmembrane</keyword>
<feature type="domain" description="FMN-binding" evidence="7">
    <location>
        <begin position="97"/>
        <end position="189"/>
    </location>
</feature>
<keyword evidence="6" id="KW-0997">Cell inner membrane</keyword>
<proteinExistence type="inferred from homology"/>
<comment type="similarity">
    <text evidence="6">Belongs to the RnfG family.</text>
</comment>
<keyword evidence="3 6" id="KW-0285">Flavoprotein</keyword>
<dbReference type="Proteomes" id="UP000438196">
    <property type="component" value="Unassembled WGS sequence"/>
</dbReference>
<keyword evidence="5 6" id="KW-0249">Electron transport</keyword>